<keyword evidence="3 5" id="KW-0732">Signal</keyword>
<protein>
    <submittedName>
        <fullName evidence="7">Fimbrial protein</fullName>
    </submittedName>
</protein>
<evidence type="ECO:0000256" key="2">
    <source>
        <dbReference type="ARBA" id="ARBA00006671"/>
    </source>
</evidence>
<feature type="chain" id="PRO_5026195008" evidence="5">
    <location>
        <begin position="25"/>
        <end position="324"/>
    </location>
</feature>
<dbReference type="InterPro" id="IPR008966">
    <property type="entry name" value="Adhesion_dom_sf"/>
</dbReference>
<dbReference type="SUPFAM" id="SSF49401">
    <property type="entry name" value="Bacterial adhesins"/>
    <property type="match status" value="1"/>
</dbReference>
<feature type="signal peptide" evidence="5">
    <location>
        <begin position="1"/>
        <end position="24"/>
    </location>
</feature>
<feature type="domain" description="Fimbrial-type adhesion" evidence="6">
    <location>
        <begin position="182"/>
        <end position="324"/>
    </location>
</feature>
<dbReference type="OrthoDB" id="8926940at2"/>
<evidence type="ECO:0000313" key="8">
    <source>
        <dbReference type="Proteomes" id="UP000430232"/>
    </source>
</evidence>
<dbReference type="Gene3D" id="2.60.40.1090">
    <property type="entry name" value="Fimbrial-type adhesion domain"/>
    <property type="match status" value="1"/>
</dbReference>
<comment type="subcellular location">
    <subcellularLocation>
        <location evidence="1">Fimbrium</location>
    </subcellularLocation>
</comment>
<comment type="caution">
    <text evidence="7">The sequence shown here is derived from an EMBL/GenBank/DDBJ whole genome shotgun (WGS) entry which is preliminary data.</text>
</comment>
<keyword evidence="4" id="KW-0281">Fimbrium</keyword>
<dbReference type="InterPro" id="IPR036937">
    <property type="entry name" value="Adhesion_dom_fimbrial_sf"/>
</dbReference>
<sequence>MKKLISQLACVFAFSLFIQSKSYALNCYLGDMGGAVVATTTLPSDLYVLASTPDAYVIWQSPVITETIWCSSAVREGVNFWVNPAKTVLASGVEVGIVYNGKTYTQSSGRIPTGFSTTVWDNRPMAYTATFNISYSIVLLRKGSAPQTGKADIANYAIFQMDGDGGANENPYRNFRRLINGSVKFTRGTCSLRVGDETKTVKLSPIVLSKLPPVGGTVGRVPFSLQVRQCDEGVKGAAFTFTGTADSSNANALANTGTARGVALYLRSADDNGVVPPSGTDRKRMASIVGSEGTLDLNAEYVVTSPNVAPGTVNSRVTFGISYQ</sequence>
<dbReference type="InterPro" id="IPR050263">
    <property type="entry name" value="Bact_Fimbrial_Adh_Pro"/>
</dbReference>
<accession>A0A6H9SUR9</accession>
<proteinExistence type="inferred from homology"/>
<organism evidence="7 8">
    <name type="scientific">Burkholderia latens</name>
    <dbReference type="NCBI Taxonomy" id="488446"/>
    <lineage>
        <taxon>Bacteria</taxon>
        <taxon>Pseudomonadati</taxon>
        <taxon>Pseudomonadota</taxon>
        <taxon>Betaproteobacteria</taxon>
        <taxon>Burkholderiales</taxon>
        <taxon>Burkholderiaceae</taxon>
        <taxon>Burkholderia</taxon>
        <taxon>Burkholderia cepacia complex</taxon>
    </lineage>
</organism>
<dbReference type="PANTHER" id="PTHR33420">
    <property type="entry name" value="FIMBRIAL SUBUNIT ELFA-RELATED"/>
    <property type="match status" value="1"/>
</dbReference>
<evidence type="ECO:0000256" key="3">
    <source>
        <dbReference type="ARBA" id="ARBA00022729"/>
    </source>
</evidence>
<evidence type="ECO:0000256" key="4">
    <source>
        <dbReference type="ARBA" id="ARBA00023263"/>
    </source>
</evidence>
<dbReference type="AlphaFoldDB" id="A0A6H9SUR9"/>
<gene>
    <name evidence="7" type="ORF">F7R21_03170</name>
</gene>
<dbReference type="GO" id="GO:0009289">
    <property type="term" value="C:pilus"/>
    <property type="evidence" value="ECO:0007669"/>
    <property type="project" value="UniProtKB-SubCell"/>
</dbReference>
<name>A0A6H9SUR9_9BURK</name>
<dbReference type="RefSeq" id="WP_151062821.1">
    <property type="nucleotide sequence ID" value="NZ_CABVPL010000001.1"/>
</dbReference>
<dbReference type="Pfam" id="PF00419">
    <property type="entry name" value="Fimbrial"/>
    <property type="match status" value="1"/>
</dbReference>
<dbReference type="EMBL" id="VZOJ01000003">
    <property type="protein sequence ID" value="KAB0644436.1"/>
    <property type="molecule type" value="Genomic_DNA"/>
</dbReference>
<evidence type="ECO:0000256" key="5">
    <source>
        <dbReference type="SAM" id="SignalP"/>
    </source>
</evidence>
<dbReference type="PANTHER" id="PTHR33420:SF12">
    <property type="entry name" value="FIMBRIN-LIKE PROTEIN FIMI-RELATED"/>
    <property type="match status" value="1"/>
</dbReference>
<dbReference type="InterPro" id="IPR000259">
    <property type="entry name" value="Adhesion_dom_fimbrial"/>
</dbReference>
<comment type="similarity">
    <text evidence="2">Belongs to the fimbrial protein family.</text>
</comment>
<dbReference type="GeneID" id="99787348"/>
<dbReference type="GO" id="GO:0043709">
    <property type="term" value="P:cell adhesion involved in single-species biofilm formation"/>
    <property type="evidence" value="ECO:0007669"/>
    <property type="project" value="TreeGrafter"/>
</dbReference>
<dbReference type="Proteomes" id="UP000430232">
    <property type="component" value="Unassembled WGS sequence"/>
</dbReference>
<reference evidence="7 8" key="1">
    <citation type="submission" date="2019-09" db="EMBL/GenBank/DDBJ databases">
        <title>Draft genome sequences of 48 bacterial type strains from the CCUG.</title>
        <authorList>
            <person name="Tunovic T."/>
            <person name="Pineiro-Iglesias B."/>
            <person name="Unosson C."/>
            <person name="Inganas E."/>
            <person name="Ohlen M."/>
            <person name="Cardew S."/>
            <person name="Jensie-Markopoulos S."/>
            <person name="Salva-Serra F."/>
            <person name="Jaen-Luchoro D."/>
            <person name="Karlsson R."/>
            <person name="Svensson-Stadler L."/>
            <person name="Chun J."/>
            <person name="Moore E."/>
        </authorList>
    </citation>
    <scope>NUCLEOTIDE SEQUENCE [LARGE SCALE GENOMIC DNA]</scope>
    <source>
        <strain evidence="7 8">CCUG 54555</strain>
    </source>
</reference>
<keyword evidence="8" id="KW-1185">Reference proteome</keyword>
<evidence type="ECO:0000259" key="6">
    <source>
        <dbReference type="Pfam" id="PF00419"/>
    </source>
</evidence>
<evidence type="ECO:0000313" key="7">
    <source>
        <dbReference type="EMBL" id="KAB0644436.1"/>
    </source>
</evidence>
<evidence type="ECO:0000256" key="1">
    <source>
        <dbReference type="ARBA" id="ARBA00004561"/>
    </source>
</evidence>